<evidence type="ECO:0000313" key="2">
    <source>
        <dbReference type="EMBL" id="RKQ31531.1"/>
    </source>
</evidence>
<dbReference type="AlphaFoldDB" id="A0A494ZZK0"/>
<comment type="caution">
    <text evidence="2">The sequence shown here is derived from an EMBL/GenBank/DDBJ whole genome shotgun (WGS) entry which is preliminary data.</text>
</comment>
<gene>
    <name evidence="2" type="ORF">D8M06_13645</name>
</gene>
<dbReference type="RefSeq" id="WP_121204961.1">
    <property type="nucleotide sequence ID" value="NZ_RBZP01000012.1"/>
</dbReference>
<reference evidence="2 3" key="1">
    <citation type="journal article" date="2016" name="Int. J. Syst. Evol. Microbiol.">
        <title>Oceanobacillus halophilus sp. nov., a novel moderately halophilic bacterium from a hypersaline lake.</title>
        <authorList>
            <person name="Amoozegar M.A."/>
            <person name="Bagheri M."/>
            <person name="Makhdoumi A."/>
            <person name="Nikou M.M."/>
            <person name="Fazeli S.A.S."/>
            <person name="Schumann P."/>
            <person name="Sproer C."/>
            <person name="Sanchez-Porro C."/>
            <person name="Ventosa A."/>
        </authorList>
    </citation>
    <scope>NUCLEOTIDE SEQUENCE [LARGE SCALE GENOMIC DNA]</scope>
    <source>
        <strain evidence="2 3">DSM 23996</strain>
    </source>
</reference>
<keyword evidence="1" id="KW-0812">Transmembrane</keyword>
<dbReference type="OrthoDB" id="2973734at2"/>
<keyword evidence="3" id="KW-1185">Reference proteome</keyword>
<accession>A0A494ZZK0</accession>
<keyword evidence="1" id="KW-0472">Membrane</keyword>
<organism evidence="2 3">
    <name type="scientific">Oceanobacillus halophilus</name>
    <dbReference type="NCBI Taxonomy" id="930130"/>
    <lineage>
        <taxon>Bacteria</taxon>
        <taxon>Bacillati</taxon>
        <taxon>Bacillota</taxon>
        <taxon>Bacilli</taxon>
        <taxon>Bacillales</taxon>
        <taxon>Bacillaceae</taxon>
        <taxon>Oceanobacillus</taxon>
    </lineage>
</organism>
<evidence type="ECO:0008006" key="4">
    <source>
        <dbReference type="Google" id="ProtNLM"/>
    </source>
</evidence>
<name>A0A494ZZK0_9BACI</name>
<dbReference type="Proteomes" id="UP000269301">
    <property type="component" value="Unassembled WGS sequence"/>
</dbReference>
<protein>
    <recommendedName>
        <fullName evidence="4">DUF4181 domain-containing protein</fullName>
    </recommendedName>
</protein>
<proteinExistence type="predicted"/>
<keyword evidence="1" id="KW-1133">Transmembrane helix</keyword>
<sequence>MRHPMEKITLIELISLGIVVIVGLFSMIQGYLVLLFLTLYVFSLSLMCDALIQWNTTGNTLDAGKQALRSLIIFIFTTYLFFQL</sequence>
<evidence type="ECO:0000256" key="1">
    <source>
        <dbReference type="SAM" id="Phobius"/>
    </source>
</evidence>
<feature type="transmembrane region" description="Helical" evidence="1">
    <location>
        <begin position="66"/>
        <end position="82"/>
    </location>
</feature>
<dbReference type="EMBL" id="RBZP01000012">
    <property type="protein sequence ID" value="RKQ31531.1"/>
    <property type="molecule type" value="Genomic_DNA"/>
</dbReference>
<evidence type="ECO:0000313" key="3">
    <source>
        <dbReference type="Proteomes" id="UP000269301"/>
    </source>
</evidence>
<feature type="transmembrane region" description="Helical" evidence="1">
    <location>
        <begin position="9"/>
        <end position="28"/>
    </location>
</feature>